<dbReference type="PANTHER" id="PTHR42714">
    <property type="entry name" value="TRNA MODIFICATION GTPASE GTPBP3"/>
    <property type="match status" value="1"/>
</dbReference>
<dbReference type="InterPro" id="IPR027266">
    <property type="entry name" value="TrmE/GcvT-like"/>
</dbReference>
<evidence type="ECO:0000313" key="4">
    <source>
        <dbReference type="EMBL" id="GAG88564.1"/>
    </source>
</evidence>
<name>X1AZ70_9ZZZZ</name>
<dbReference type="InterPro" id="IPR025867">
    <property type="entry name" value="MnmE_helical"/>
</dbReference>
<dbReference type="GO" id="GO:0005525">
    <property type="term" value="F:GTP binding"/>
    <property type="evidence" value="ECO:0007669"/>
    <property type="project" value="InterPro"/>
</dbReference>
<dbReference type="Pfam" id="PF01926">
    <property type="entry name" value="MMR_HSR1"/>
    <property type="match status" value="1"/>
</dbReference>
<dbReference type="InterPro" id="IPR027417">
    <property type="entry name" value="P-loop_NTPase"/>
</dbReference>
<dbReference type="Gene3D" id="3.30.1360.120">
    <property type="entry name" value="Probable tRNA modification gtpase trme, domain 1"/>
    <property type="match status" value="1"/>
</dbReference>
<dbReference type="GO" id="GO:0005829">
    <property type="term" value="C:cytosol"/>
    <property type="evidence" value="ECO:0007669"/>
    <property type="project" value="TreeGrafter"/>
</dbReference>
<dbReference type="InterPro" id="IPR018948">
    <property type="entry name" value="GTP-bd_TrmE_N"/>
</dbReference>
<feature type="domain" description="MnmE helical" evidence="3">
    <location>
        <begin position="128"/>
        <end position="221"/>
    </location>
</feature>
<dbReference type="SUPFAM" id="SSF116878">
    <property type="entry name" value="TrmE connector domain"/>
    <property type="match status" value="1"/>
</dbReference>
<accession>X1AZ70</accession>
<feature type="non-terminal residue" evidence="4">
    <location>
        <position position="245"/>
    </location>
</feature>
<dbReference type="Gene3D" id="3.40.50.300">
    <property type="entry name" value="P-loop containing nucleotide triphosphate hydrolases"/>
    <property type="match status" value="1"/>
</dbReference>
<dbReference type="InterPro" id="IPR006073">
    <property type="entry name" value="GTP-bd"/>
</dbReference>
<feature type="domain" description="GTP-binding protein TrmE N-terminal" evidence="2">
    <location>
        <begin position="5"/>
        <end position="124"/>
    </location>
</feature>
<dbReference type="Pfam" id="PF10396">
    <property type="entry name" value="TrmE_N"/>
    <property type="match status" value="1"/>
</dbReference>
<evidence type="ECO:0008006" key="5">
    <source>
        <dbReference type="Google" id="ProtNLM"/>
    </source>
</evidence>
<dbReference type="SUPFAM" id="SSF103025">
    <property type="entry name" value="Folate-binding domain"/>
    <property type="match status" value="1"/>
</dbReference>
<evidence type="ECO:0000259" key="2">
    <source>
        <dbReference type="Pfam" id="PF10396"/>
    </source>
</evidence>
<dbReference type="GO" id="GO:0030488">
    <property type="term" value="P:tRNA methylation"/>
    <property type="evidence" value="ECO:0007669"/>
    <property type="project" value="TreeGrafter"/>
</dbReference>
<protein>
    <recommendedName>
        <fullName evidence="5">GTP-binding protein TrmE N-terminal domain-containing protein</fullName>
    </recommendedName>
</protein>
<organism evidence="4">
    <name type="scientific">marine sediment metagenome</name>
    <dbReference type="NCBI Taxonomy" id="412755"/>
    <lineage>
        <taxon>unclassified sequences</taxon>
        <taxon>metagenomes</taxon>
        <taxon>ecological metagenomes</taxon>
    </lineage>
</organism>
<comment type="caution">
    <text evidence="4">The sequence shown here is derived from an EMBL/GenBank/DDBJ whole genome shotgun (WGS) entry which is preliminary data.</text>
</comment>
<dbReference type="AlphaFoldDB" id="X1AZ70"/>
<dbReference type="InterPro" id="IPR027368">
    <property type="entry name" value="MnmE_dom2"/>
</dbReference>
<gene>
    <name evidence="4" type="ORF">S01H4_32510</name>
</gene>
<feature type="domain" description="G" evidence="1">
    <location>
        <begin position="222"/>
        <end position="242"/>
    </location>
</feature>
<dbReference type="Pfam" id="PF12631">
    <property type="entry name" value="MnmE_helical"/>
    <property type="match status" value="1"/>
</dbReference>
<reference evidence="4" key="1">
    <citation type="journal article" date="2014" name="Front. Microbiol.">
        <title>High frequency of phylogenetically diverse reductive dehalogenase-homologous genes in deep subseafloor sedimentary metagenomes.</title>
        <authorList>
            <person name="Kawai M."/>
            <person name="Futagami T."/>
            <person name="Toyoda A."/>
            <person name="Takaki Y."/>
            <person name="Nishi S."/>
            <person name="Hori S."/>
            <person name="Arai W."/>
            <person name="Tsubouchi T."/>
            <person name="Morono Y."/>
            <person name="Uchiyama I."/>
            <person name="Ito T."/>
            <person name="Fujiyama A."/>
            <person name="Inagaki F."/>
            <person name="Takami H."/>
        </authorList>
    </citation>
    <scope>NUCLEOTIDE SEQUENCE</scope>
    <source>
        <strain evidence="4">Expedition CK06-06</strain>
    </source>
</reference>
<evidence type="ECO:0000259" key="3">
    <source>
        <dbReference type="Pfam" id="PF12631"/>
    </source>
</evidence>
<dbReference type="EMBL" id="BART01017006">
    <property type="protein sequence ID" value="GAG88564.1"/>
    <property type="molecule type" value="Genomic_DNA"/>
</dbReference>
<evidence type="ECO:0000259" key="1">
    <source>
        <dbReference type="Pfam" id="PF01926"/>
    </source>
</evidence>
<proteinExistence type="predicted"/>
<dbReference type="PANTHER" id="PTHR42714:SF2">
    <property type="entry name" value="TRNA MODIFICATION GTPASE GTPBP3, MITOCHONDRIAL"/>
    <property type="match status" value="1"/>
</dbReference>
<dbReference type="GO" id="GO:0002098">
    <property type="term" value="P:tRNA wobble uridine modification"/>
    <property type="evidence" value="ECO:0007669"/>
    <property type="project" value="TreeGrafter"/>
</dbReference>
<sequence>MLEDTIIAISTPLGYGGLGIVRLSGKKSLPIAKKLFKSKKNKAQIPPRHPILGNLYHFEQKEFFEEAYLTYIPSPHTYTREDMVEISCHGSPVILEEVVRLGIKAGARHARPGEFTLRAYQRGRIDILQAEAINDIIQAPSYRQAKISFSQLGGSLSQKIASLRHQVIHLLSQIEASIEFPEERLRISAKQISKTMEKAIHSLKKLVESYNLGKTLSEGLTLAITGRKNVGKSTLFNSLLQKERA</sequence>
<dbReference type="CDD" id="cd14858">
    <property type="entry name" value="TrmE_N"/>
    <property type="match status" value="1"/>
</dbReference>
<dbReference type="Gene3D" id="1.20.120.430">
    <property type="entry name" value="tRNA modification GTPase MnmE domain 2"/>
    <property type="match status" value="1"/>
</dbReference>